<dbReference type="InterPro" id="IPR050228">
    <property type="entry name" value="Carboxylesterase_BioH"/>
</dbReference>
<protein>
    <submittedName>
        <fullName evidence="3">Alpha/beta hydrolase</fullName>
    </submittedName>
</protein>
<dbReference type="PANTHER" id="PTHR43194:SF2">
    <property type="entry name" value="PEROXISOMAL MEMBRANE PROTEIN LPX1"/>
    <property type="match status" value="1"/>
</dbReference>
<dbReference type="Proteomes" id="UP000663583">
    <property type="component" value="Chromosome"/>
</dbReference>
<dbReference type="PANTHER" id="PTHR43194">
    <property type="entry name" value="HYDROLASE ALPHA/BETA FOLD FAMILY"/>
    <property type="match status" value="1"/>
</dbReference>
<keyword evidence="3" id="KW-0378">Hydrolase</keyword>
<keyword evidence="4" id="KW-1185">Reference proteome</keyword>
<feature type="domain" description="AB hydrolase-1" evidence="1">
    <location>
        <begin position="6"/>
        <end position="236"/>
    </location>
</feature>
<proteinExistence type="predicted"/>
<dbReference type="Proteomes" id="UP000465306">
    <property type="component" value="Unassembled WGS sequence"/>
</dbReference>
<dbReference type="AlphaFoldDB" id="A0AAX1JAS1"/>
<accession>A0AAX1JAS1</accession>
<sequence>MSAKHVVLVHGSWSRGSQWAPARAAFEERGFTVHTPTLRHHQLPLAEGAREIARLSVRDYVADLTGLVSSLDSPALLVGHSLGGLLVQLVAGRTAHAGVIAACPSPVGPSGLNRTTLGIAMVHAAKPRPWMKPVHPPTWQRFRCAVAGAQTEDVARGAFNDLVCESGRALFFELAMPWLDRARAAEVERGRITGPLLVIAGEQDRIVPPRLARRIANRYPNASYAEIPGSDHLVFHGEALPITMGYIDNWVAQQVRLAG</sequence>
<dbReference type="EMBL" id="CP065047">
    <property type="protein sequence ID" value="QPI37570.1"/>
    <property type="molecule type" value="Genomic_DNA"/>
</dbReference>
<organism evidence="3 5">
    <name type="scientific">Mycobacterium kubicae</name>
    <dbReference type="NCBI Taxonomy" id="120959"/>
    <lineage>
        <taxon>Bacteria</taxon>
        <taxon>Bacillati</taxon>
        <taxon>Actinomycetota</taxon>
        <taxon>Actinomycetes</taxon>
        <taxon>Mycobacteriales</taxon>
        <taxon>Mycobacteriaceae</taxon>
        <taxon>Mycobacterium</taxon>
        <taxon>Mycobacterium simiae complex</taxon>
    </lineage>
</organism>
<reference evidence="3" key="3">
    <citation type="submission" date="2020-11" db="EMBL/GenBank/DDBJ databases">
        <title>Intraspecies plasmid and genomic variation of Mycobacterium kubicae revealed by the complete genome sequences of two clinical isolates.</title>
        <authorList>
            <person name="Hendrix J.R."/>
            <person name="Epperson L.E."/>
            <person name="Honda J.R."/>
            <person name="Strong M."/>
        </authorList>
    </citation>
    <scope>NUCLEOTIDE SEQUENCE</scope>
    <source>
        <strain evidence="3">JCM 13573</strain>
    </source>
</reference>
<name>A0AAX1JAS1_9MYCO</name>
<evidence type="ECO:0000313" key="3">
    <source>
        <dbReference type="EMBL" id="QPI37570.1"/>
    </source>
</evidence>
<gene>
    <name evidence="3" type="ORF">I2456_25445</name>
    <name evidence="2" type="ORF">MKUB_36360</name>
</gene>
<dbReference type="InterPro" id="IPR000073">
    <property type="entry name" value="AB_hydrolase_1"/>
</dbReference>
<dbReference type="KEGG" id="mku:I2456_25445"/>
<dbReference type="Pfam" id="PF12697">
    <property type="entry name" value="Abhydrolase_6"/>
    <property type="match status" value="1"/>
</dbReference>
<reference evidence="2 4" key="1">
    <citation type="journal article" date="2019" name="Emerg. Microbes Infect.">
        <title>Comprehensive subspecies identification of 175 nontuberculous mycobacteria species based on 7547 genomic profiles.</title>
        <authorList>
            <person name="Matsumoto Y."/>
            <person name="Kinjo T."/>
            <person name="Motooka D."/>
            <person name="Nabeya D."/>
            <person name="Jung N."/>
            <person name="Uechi K."/>
            <person name="Horii T."/>
            <person name="Iida T."/>
            <person name="Fujita J."/>
            <person name="Nakamura S."/>
        </authorList>
    </citation>
    <scope>NUCLEOTIDE SEQUENCE [LARGE SCALE GENOMIC DNA]</scope>
    <source>
        <strain evidence="2 4">JCM 13573</strain>
    </source>
</reference>
<evidence type="ECO:0000313" key="2">
    <source>
        <dbReference type="EMBL" id="GFG66146.1"/>
    </source>
</evidence>
<dbReference type="InterPro" id="IPR029058">
    <property type="entry name" value="AB_hydrolase_fold"/>
</dbReference>
<dbReference type="GO" id="GO:0016787">
    <property type="term" value="F:hydrolase activity"/>
    <property type="evidence" value="ECO:0007669"/>
    <property type="project" value="UniProtKB-KW"/>
</dbReference>
<dbReference type="EMBL" id="BLKU01000005">
    <property type="protein sequence ID" value="GFG66146.1"/>
    <property type="molecule type" value="Genomic_DNA"/>
</dbReference>
<evidence type="ECO:0000313" key="5">
    <source>
        <dbReference type="Proteomes" id="UP000663583"/>
    </source>
</evidence>
<evidence type="ECO:0000259" key="1">
    <source>
        <dbReference type="Pfam" id="PF12697"/>
    </source>
</evidence>
<dbReference type="SUPFAM" id="SSF53474">
    <property type="entry name" value="alpha/beta-Hydrolases"/>
    <property type="match status" value="1"/>
</dbReference>
<dbReference type="Gene3D" id="3.40.50.1820">
    <property type="entry name" value="alpha/beta hydrolase"/>
    <property type="match status" value="1"/>
</dbReference>
<dbReference type="RefSeq" id="WP_085072603.1">
    <property type="nucleotide sequence ID" value="NZ_BLKU01000005.1"/>
</dbReference>
<reference evidence="2" key="2">
    <citation type="submission" date="2020-02" db="EMBL/GenBank/DDBJ databases">
        <authorList>
            <person name="Matsumoto Y."/>
            <person name="Kinjo T."/>
            <person name="Motooka D."/>
            <person name="Nabeya D."/>
            <person name="Jung N."/>
            <person name="Uechi K."/>
            <person name="Horii T."/>
            <person name="Iida T."/>
            <person name="Fujita J."/>
            <person name="Nakamura S."/>
        </authorList>
    </citation>
    <scope>NUCLEOTIDE SEQUENCE</scope>
    <source>
        <strain evidence="2">JCM 13573</strain>
    </source>
</reference>
<evidence type="ECO:0000313" key="4">
    <source>
        <dbReference type="Proteomes" id="UP000465306"/>
    </source>
</evidence>